<dbReference type="SUPFAM" id="SSF54637">
    <property type="entry name" value="Thioesterase/thiol ester dehydrase-isomerase"/>
    <property type="match status" value="1"/>
</dbReference>
<accession>A0A8H4V5Z1</accession>
<proteinExistence type="predicted"/>
<name>A0A8H4V5Z1_9HYPO</name>
<dbReference type="OrthoDB" id="506431at2759"/>
<gene>
    <name evidence="2" type="ORF">G6O67_005467</name>
</gene>
<reference evidence="2 3" key="1">
    <citation type="journal article" date="2020" name="Genome Biol. Evol.">
        <title>A new high-quality draft genome assembly of the Chinese cordyceps Ophiocordyceps sinensis.</title>
        <authorList>
            <person name="Shu R."/>
            <person name="Zhang J."/>
            <person name="Meng Q."/>
            <person name="Zhang H."/>
            <person name="Zhou G."/>
            <person name="Li M."/>
            <person name="Wu P."/>
            <person name="Zhao Y."/>
            <person name="Chen C."/>
            <person name="Qin Q."/>
        </authorList>
    </citation>
    <scope>NUCLEOTIDE SEQUENCE [LARGE SCALE GENOMIC DNA]</scope>
    <source>
        <strain evidence="2 3">IOZ07</strain>
    </source>
</reference>
<dbReference type="CDD" id="cd03443">
    <property type="entry name" value="PaaI_thioesterase"/>
    <property type="match status" value="1"/>
</dbReference>
<dbReference type="Proteomes" id="UP000557566">
    <property type="component" value="Unassembled WGS sequence"/>
</dbReference>
<dbReference type="PANTHER" id="PTHR47260">
    <property type="entry name" value="UPF0644 PROTEIN PB2B4.06"/>
    <property type="match status" value="1"/>
</dbReference>
<dbReference type="Gene3D" id="3.10.129.10">
    <property type="entry name" value="Hotdog Thioesterase"/>
    <property type="match status" value="1"/>
</dbReference>
<sequence>MSYDGSPRLGLAPLNRVLCPALHLNPPNNPLHLFDSAVNHFTSIPWCAELLQSGPYAASRLSVHNDSIAASKGKGSARPPAISFIPQSSNPASERHDQFVGATLAKAPRALRHALYLFRPDDAEHLRDPCRPIARVAALFSIGEGLCGYEGVLHGGMAATMMDETLGSINELNKALAKADTLYDASSVTAALNITFRRPIPVQGEVCVTAWVEGIRGRKTNMKCELTGPDGEVLALATSIWVALKSKI</sequence>
<dbReference type="Pfam" id="PF03061">
    <property type="entry name" value="4HBT"/>
    <property type="match status" value="1"/>
</dbReference>
<organism evidence="2 3">
    <name type="scientific">Ophiocordyceps sinensis</name>
    <dbReference type="NCBI Taxonomy" id="72228"/>
    <lineage>
        <taxon>Eukaryota</taxon>
        <taxon>Fungi</taxon>
        <taxon>Dikarya</taxon>
        <taxon>Ascomycota</taxon>
        <taxon>Pezizomycotina</taxon>
        <taxon>Sordariomycetes</taxon>
        <taxon>Hypocreomycetidae</taxon>
        <taxon>Hypocreales</taxon>
        <taxon>Ophiocordycipitaceae</taxon>
        <taxon>Ophiocordyceps</taxon>
    </lineage>
</organism>
<evidence type="ECO:0000313" key="2">
    <source>
        <dbReference type="EMBL" id="KAF4509179.1"/>
    </source>
</evidence>
<feature type="domain" description="Thioesterase" evidence="1">
    <location>
        <begin position="151"/>
        <end position="234"/>
    </location>
</feature>
<evidence type="ECO:0000259" key="1">
    <source>
        <dbReference type="Pfam" id="PF03061"/>
    </source>
</evidence>
<dbReference type="AlphaFoldDB" id="A0A8H4V5Z1"/>
<evidence type="ECO:0000313" key="3">
    <source>
        <dbReference type="Proteomes" id="UP000557566"/>
    </source>
</evidence>
<keyword evidence="3" id="KW-1185">Reference proteome</keyword>
<dbReference type="InterPro" id="IPR029069">
    <property type="entry name" value="HotDog_dom_sf"/>
</dbReference>
<dbReference type="InterPro" id="IPR052061">
    <property type="entry name" value="PTE-AB_protein"/>
</dbReference>
<comment type="caution">
    <text evidence="2">The sequence shown here is derived from an EMBL/GenBank/DDBJ whole genome shotgun (WGS) entry which is preliminary data.</text>
</comment>
<dbReference type="InterPro" id="IPR006683">
    <property type="entry name" value="Thioestr_dom"/>
</dbReference>
<dbReference type="EMBL" id="JAAVMX010000005">
    <property type="protein sequence ID" value="KAF4509179.1"/>
    <property type="molecule type" value="Genomic_DNA"/>
</dbReference>
<dbReference type="PANTHER" id="PTHR47260:SF6">
    <property type="entry name" value="THIOESTERASE DOMAIN-CONTAINING PROTEIN"/>
    <property type="match status" value="1"/>
</dbReference>
<protein>
    <recommendedName>
        <fullName evidence="1">Thioesterase domain-containing protein</fullName>
    </recommendedName>
</protein>